<organism evidence="11 12">
    <name type="scientific">Geobacter soli</name>
    <dbReference type="NCBI Taxonomy" id="1510391"/>
    <lineage>
        <taxon>Bacteria</taxon>
        <taxon>Pseudomonadati</taxon>
        <taxon>Thermodesulfobacteriota</taxon>
        <taxon>Desulfuromonadia</taxon>
        <taxon>Geobacterales</taxon>
        <taxon>Geobacteraceae</taxon>
        <taxon>Geobacter</taxon>
    </lineage>
</organism>
<evidence type="ECO:0000256" key="8">
    <source>
        <dbReference type="ARBA" id="ARBA00023004"/>
    </source>
</evidence>
<comment type="caution">
    <text evidence="11">The sequence shown here is derived from an EMBL/GenBank/DDBJ whole genome shotgun (WGS) entry which is preliminary data.</text>
</comment>
<evidence type="ECO:0000256" key="1">
    <source>
        <dbReference type="ARBA" id="ARBA00001966"/>
    </source>
</evidence>
<dbReference type="Gene3D" id="2.20.25.90">
    <property type="entry name" value="ADC-like domains"/>
    <property type="match status" value="1"/>
</dbReference>
<gene>
    <name evidence="11" type="ORF">SE37_10955</name>
</gene>
<dbReference type="PROSITE" id="PS51669">
    <property type="entry name" value="4FE4S_MOW_BIS_MGD"/>
    <property type="match status" value="1"/>
</dbReference>
<dbReference type="Proteomes" id="UP000031433">
    <property type="component" value="Unassembled WGS sequence"/>
</dbReference>
<dbReference type="GO" id="GO:0009055">
    <property type="term" value="F:electron transfer activity"/>
    <property type="evidence" value="ECO:0007669"/>
    <property type="project" value="TreeGrafter"/>
</dbReference>
<comment type="cofactor">
    <cofactor evidence="1">
        <name>[4Fe-4S] cluster</name>
        <dbReference type="ChEBI" id="CHEBI:49883"/>
    </cofactor>
</comment>
<evidence type="ECO:0000313" key="11">
    <source>
        <dbReference type="EMBL" id="KIE43115.1"/>
    </source>
</evidence>
<evidence type="ECO:0000256" key="4">
    <source>
        <dbReference type="ARBA" id="ARBA00011771"/>
    </source>
</evidence>
<dbReference type="Pfam" id="PF04879">
    <property type="entry name" value="Molybdop_Fe4S4"/>
    <property type="match status" value="1"/>
</dbReference>
<evidence type="ECO:0000256" key="2">
    <source>
        <dbReference type="ARBA" id="ARBA00004196"/>
    </source>
</evidence>
<dbReference type="PANTHER" id="PTHR43598:SF1">
    <property type="entry name" value="FORMATE DEHYDROGENASE-O MAJOR SUBUNIT"/>
    <property type="match status" value="1"/>
</dbReference>
<dbReference type="PROSITE" id="PS51318">
    <property type="entry name" value="TAT"/>
    <property type="match status" value="1"/>
</dbReference>
<dbReference type="EMBL" id="JXBL01000001">
    <property type="protein sequence ID" value="KIE43115.1"/>
    <property type="molecule type" value="Genomic_DNA"/>
</dbReference>
<dbReference type="AlphaFoldDB" id="A0A0C1U5X7"/>
<dbReference type="InterPro" id="IPR006311">
    <property type="entry name" value="TAT_signal"/>
</dbReference>
<dbReference type="PANTHER" id="PTHR43598">
    <property type="entry name" value="TUNGSTEN-CONTAINING FORMYLMETHANOFURAN DEHYDROGENASE 2 SUBUNIT B"/>
    <property type="match status" value="1"/>
</dbReference>
<comment type="similarity">
    <text evidence="3">Belongs to the prokaryotic molybdopterin-containing oxidoreductase family.</text>
</comment>
<dbReference type="SUPFAM" id="SSF53706">
    <property type="entry name" value="Formate dehydrogenase/DMSO reductase, domains 1-3"/>
    <property type="match status" value="1"/>
</dbReference>
<evidence type="ECO:0000256" key="6">
    <source>
        <dbReference type="ARBA" id="ARBA00022723"/>
    </source>
</evidence>
<dbReference type="InterPro" id="IPR027467">
    <property type="entry name" value="MopterinOxRdtase_cofactor_BS"/>
</dbReference>
<dbReference type="GO" id="GO:0030313">
    <property type="term" value="C:cell envelope"/>
    <property type="evidence" value="ECO:0007669"/>
    <property type="project" value="UniProtKB-SubCell"/>
</dbReference>
<dbReference type="PROSITE" id="PS00551">
    <property type="entry name" value="MOLYBDOPTERIN_PROK_1"/>
    <property type="match status" value="1"/>
</dbReference>
<accession>A0A0C1U5X7</accession>
<keyword evidence="7" id="KW-0560">Oxidoreductase</keyword>
<comment type="subunit">
    <text evidence="4">Heterodimer of a large and a small subunit.</text>
</comment>
<dbReference type="GO" id="GO:0009061">
    <property type="term" value="P:anaerobic respiration"/>
    <property type="evidence" value="ECO:0007669"/>
    <property type="project" value="TreeGrafter"/>
</dbReference>
<dbReference type="InterPro" id="IPR006963">
    <property type="entry name" value="Mopterin_OxRdtase_4Fe-4S_dom"/>
</dbReference>
<keyword evidence="6" id="KW-0479">Metal-binding</keyword>
<protein>
    <submittedName>
        <fullName evidence="11">Formate dehydrogenase</fullName>
    </submittedName>
</protein>
<sequence length="190" mass="20866">MGISRRQFLQGGALAGAALALSGTPGEASADSPDLRTKGTKVTTTVCPFCSVGCGLIVHTKDGKVINTEGDPQHPINQGSLCPKGGALFQIANNDKRLQKVMYRAPGSDKWEEKSWDWALDRIALRMKETRDKTFRKTELNKKDNKEYVVNRTDGMAFFGGAGLDNEECYLWSKFARAMGVGQLEHQARL</sequence>
<evidence type="ECO:0000256" key="5">
    <source>
        <dbReference type="ARBA" id="ARBA00022485"/>
    </source>
</evidence>
<dbReference type="InterPro" id="IPR019546">
    <property type="entry name" value="TAT_signal_bac_arc"/>
</dbReference>
<dbReference type="SMART" id="SM00926">
    <property type="entry name" value="Molybdop_Fe4S4"/>
    <property type="match status" value="1"/>
</dbReference>
<evidence type="ECO:0000256" key="3">
    <source>
        <dbReference type="ARBA" id="ARBA00010312"/>
    </source>
</evidence>
<dbReference type="NCBIfam" id="TIGR01409">
    <property type="entry name" value="TAT_signal_seq"/>
    <property type="match status" value="1"/>
</dbReference>
<dbReference type="FunFam" id="3.30.200.210:FF:000006">
    <property type="entry name" value="Formate dehydrogenase 2 subunit alpha (cytochrome c-553)"/>
    <property type="match status" value="1"/>
</dbReference>
<dbReference type="GO" id="GO:0016491">
    <property type="term" value="F:oxidoreductase activity"/>
    <property type="evidence" value="ECO:0007669"/>
    <property type="project" value="UniProtKB-KW"/>
</dbReference>
<comment type="subcellular location">
    <subcellularLocation>
        <location evidence="2">Cell envelope</location>
    </subcellularLocation>
</comment>
<dbReference type="GO" id="GO:0030151">
    <property type="term" value="F:molybdenum ion binding"/>
    <property type="evidence" value="ECO:0007669"/>
    <property type="project" value="TreeGrafter"/>
</dbReference>
<dbReference type="FunFam" id="2.20.25.90:FF:000006">
    <property type="entry name" value="Formate dehydrogenase alpha subunit"/>
    <property type="match status" value="1"/>
</dbReference>
<feature type="domain" description="4Fe-4S Mo/W bis-MGD-type" evidence="10">
    <location>
        <begin position="40"/>
        <end position="96"/>
    </location>
</feature>
<dbReference type="Gene3D" id="3.40.50.740">
    <property type="match status" value="1"/>
</dbReference>
<evidence type="ECO:0000256" key="9">
    <source>
        <dbReference type="ARBA" id="ARBA00023014"/>
    </source>
</evidence>
<keyword evidence="8" id="KW-0408">Iron</keyword>
<dbReference type="GO" id="GO:0051539">
    <property type="term" value="F:4 iron, 4 sulfur cluster binding"/>
    <property type="evidence" value="ECO:0007669"/>
    <property type="project" value="UniProtKB-KW"/>
</dbReference>
<evidence type="ECO:0000313" key="12">
    <source>
        <dbReference type="Proteomes" id="UP000031433"/>
    </source>
</evidence>
<dbReference type="Pfam" id="PF10518">
    <property type="entry name" value="TAT_signal"/>
    <property type="match status" value="1"/>
</dbReference>
<keyword evidence="5" id="KW-0004">4Fe-4S</keyword>
<reference evidence="11 12" key="1">
    <citation type="submission" date="2015-01" db="EMBL/GenBank/DDBJ databases">
        <title>Genome sequence of the anaerobic bacterium Geobacter soli GSS01, a dissimilatory Fe(III) reducer from soil.</title>
        <authorList>
            <person name="Yang G."/>
            <person name="Zhou S."/>
        </authorList>
    </citation>
    <scope>NUCLEOTIDE SEQUENCE [LARGE SCALE GENOMIC DNA]</scope>
    <source>
        <strain evidence="11 12">GSS01</strain>
    </source>
</reference>
<evidence type="ECO:0000256" key="7">
    <source>
        <dbReference type="ARBA" id="ARBA00023002"/>
    </source>
</evidence>
<proteinExistence type="inferred from homology"/>
<evidence type="ECO:0000259" key="10">
    <source>
        <dbReference type="PROSITE" id="PS51669"/>
    </source>
</evidence>
<keyword evidence="12" id="KW-1185">Reference proteome</keyword>
<keyword evidence="9" id="KW-0411">Iron-sulfur</keyword>
<name>A0A0C1U5X7_9BACT</name>